<dbReference type="AlphaFoldDB" id="A0A4V6NLT0"/>
<evidence type="ECO:0000313" key="4">
    <source>
        <dbReference type="EMBL" id="TCN62210.1"/>
    </source>
</evidence>
<dbReference type="RefSeq" id="WP_131840446.1">
    <property type="nucleotide sequence ID" value="NZ_SLWB01000019.1"/>
</dbReference>
<reference evidence="4 5" key="1">
    <citation type="submission" date="2019-03" db="EMBL/GenBank/DDBJ databases">
        <title>Genomic Encyclopedia of Archaeal and Bacterial Type Strains, Phase II (KMG-II): from individual species to whole genera.</title>
        <authorList>
            <person name="Goeker M."/>
        </authorList>
    </citation>
    <scope>NUCLEOTIDE SEQUENCE [LARGE SCALE GENOMIC DNA]</scope>
    <source>
        <strain evidence="4 5">RL-C</strain>
    </source>
</reference>
<dbReference type="EMBL" id="SLWB01000019">
    <property type="protein sequence ID" value="TCN62210.1"/>
    <property type="molecule type" value="Genomic_DNA"/>
</dbReference>
<name>A0A4V6NLT0_9BACT</name>
<gene>
    <name evidence="4" type="ORF">CLV25_11943</name>
</gene>
<dbReference type="Pfam" id="PF13579">
    <property type="entry name" value="Glyco_trans_4_4"/>
    <property type="match status" value="1"/>
</dbReference>
<dbReference type="InterPro" id="IPR001296">
    <property type="entry name" value="Glyco_trans_1"/>
</dbReference>
<dbReference type="GO" id="GO:0009103">
    <property type="term" value="P:lipopolysaccharide biosynthetic process"/>
    <property type="evidence" value="ECO:0007669"/>
    <property type="project" value="TreeGrafter"/>
</dbReference>
<evidence type="ECO:0000313" key="5">
    <source>
        <dbReference type="Proteomes" id="UP000294830"/>
    </source>
</evidence>
<proteinExistence type="predicted"/>
<feature type="domain" description="Glycosyl transferase family 1" evidence="2">
    <location>
        <begin position="219"/>
        <end position="381"/>
    </location>
</feature>
<protein>
    <submittedName>
        <fullName evidence="4">Glycosyltransferase involved in cell wall biosynthesis</fullName>
    </submittedName>
</protein>
<dbReference type="Gene3D" id="3.40.50.2000">
    <property type="entry name" value="Glycogen Phosphorylase B"/>
    <property type="match status" value="2"/>
</dbReference>
<evidence type="ECO:0000256" key="1">
    <source>
        <dbReference type="ARBA" id="ARBA00022679"/>
    </source>
</evidence>
<accession>A0A4V6NLT0</accession>
<comment type="caution">
    <text evidence="4">The sequence shown here is derived from an EMBL/GenBank/DDBJ whole genome shotgun (WGS) entry which is preliminary data.</text>
</comment>
<evidence type="ECO:0000259" key="3">
    <source>
        <dbReference type="Pfam" id="PF13579"/>
    </source>
</evidence>
<keyword evidence="5" id="KW-1185">Reference proteome</keyword>
<dbReference type="Proteomes" id="UP000294830">
    <property type="component" value="Unassembled WGS sequence"/>
</dbReference>
<dbReference type="PANTHER" id="PTHR46401">
    <property type="entry name" value="GLYCOSYLTRANSFERASE WBBK-RELATED"/>
    <property type="match status" value="1"/>
</dbReference>
<dbReference type="CDD" id="cd03794">
    <property type="entry name" value="GT4_WbuB-like"/>
    <property type="match status" value="1"/>
</dbReference>
<dbReference type="InterPro" id="IPR028098">
    <property type="entry name" value="Glyco_trans_4-like_N"/>
</dbReference>
<dbReference type="PANTHER" id="PTHR46401:SF2">
    <property type="entry name" value="GLYCOSYLTRANSFERASE WBBK-RELATED"/>
    <property type="match status" value="1"/>
</dbReference>
<keyword evidence="1 4" id="KW-0808">Transferase</keyword>
<feature type="domain" description="Glycosyltransferase subfamily 4-like N-terminal" evidence="3">
    <location>
        <begin position="16"/>
        <end position="197"/>
    </location>
</feature>
<dbReference type="SUPFAM" id="SSF53756">
    <property type="entry name" value="UDP-Glycosyltransferase/glycogen phosphorylase"/>
    <property type="match status" value="1"/>
</dbReference>
<dbReference type="GO" id="GO:0016757">
    <property type="term" value="F:glycosyltransferase activity"/>
    <property type="evidence" value="ECO:0007669"/>
    <property type="project" value="TreeGrafter"/>
</dbReference>
<evidence type="ECO:0000259" key="2">
    <source>
        <dbReference type="Pfam" id="PF00534"/>
    </source>
</evidence>
<sequence>MNILLINHYAGSPELGMEFRPYYLAKEWLSQGNTVKIVGATYSHLRKKQPLAGEQNIDGVDYYWIKCNRYKGNGIGRVLSMFIFVFKIFLKYKSLIKAGKPDVVIASSTYPLDNIIARYISKKTGAKYIYEVHDLWPLSPVELGGMSTKHPFVKLMQWAENYAYKHCDAVVSMLPCALEHMMEHGLSKEKFYCVPNGIVKADWDRVEKLPKEHSQLIQTLKKDRFLVGFAGAHGIANSLDAVIDAVSALKDENISLILVGTGQEKDNLILYAREKQISNVFFLPPITKYQIPSLLKEMDVLYIGLQRQSLFRFGISPNKIFDYMMAGKPIVQAIDAGNNIVKDAQCGIYVEPDNSNAIADAILKLKKSNKRLLEEYGNNGHEYVLKHHAYDVLSKQFLDIIKSL</sequence>
<dbReference type="Pfam" id="PF00534">
    <property type="entry name" value="Glycos_transf_1"/>
    <property type="match status" value="1"/>
</dbReference>
<dbReference type="OrthoDB" id="9811902at2"/>
<organism evidence="4 5">
    <name type="scientific">Acetobacteroides hydrogenigenes</name>
    <dbReference type="NCBI Taxonomy" id="979970"/>
    <lineage>
        <taxon>Bacteria</taxon>
        <taxon>Pseudomonadati</taxon>
        <taxon>Bacteroidota</taxon>
        <taxon>Bacteroidia</taxon>
        <taxon>Bacteroidales</taxon>
        <taxon>Rikenellaceae</taxon>
        <taxon>Acetobacteroides</taxon>
    </lineage>
</organism>